<name>A0A6M1TPI0_9RHOB</name>
<evidence type="ECO:0000256" key="9">
    <source>
        <dbReference type="PIRNR" id="PIRNR000774"/>
    </source>
</evidence>
<evidence type="ECO:0000256" key="6">
    <source>
        <dbReference type="ARBA" id="ARBA00023082"/>
    </source>
</evidence>
<evidence type="ECO:0000259" key="11">
    <source>
        <dbReference type="Pfam" id="PF04552"/>
    </source>
</evidence>
<dbReference type="InterPro" id="IPR038709">
    <property type="entry name" value="RpoN_core-bd_sf"/>
</dbReference>
<evidence type="ECO:0000256" key="7">
    <source>
        <dbReference type="ARBA" id="ARBA00023125"/>
    </source>
</evidence>
<keyword evidence="14" id="KW-1185">Reference proteome</keyword>
<dbReference type="GO" id="GO:0001216">
    <property type="term" value="F:DNA-binding transcription activator activity"/>
    <property type="evidence" value="ECO:0007669"/>
    <property type="project" value="InterPro"/>
</dbReference>
<evidence type="ECO:0000256" key="2">
    <source>
        <dbReference type="ARBA" id="ARBA00022478"/>
    </source>
</evidence>
<proteinExistence type="inferred from homology"/>
<dbReference type="EMBL" id="JAALFE010000003">
    <property type="protein sequence ID" value="NGQ90038.1"/>
    <property type="molecule type" value="Genomic_DNA"/>
</dbReference>
<comment type="function">
    <text evidence="9">Sigma factors are initiation factors that promote the attachment of RNA polymerase to specific initiation sites and are then released.</text>
</comment>
<reference evidence="13 14" key="1">
    <citation type="submission" date="2020-02" db="EMBL/GenBank/DDBJ databases">
        <title>Rhodobacter translucens sp. nov., a novel bacterium isolated from activated sludge.</title>
        <authorList>
            <person name="Liu J."/>
        </authorList>
    </citation>
    <scope>NUCLEOTIDE SEQUENCE [LARGE SCALE GENOMIC DNA]</scope>
    <source>
        <strain evidence="13 14">HX-7-19</strain>
    </source>
</reference>
<dbReference type="GO" id="GO:0016987">
    <property type="term" value="F:sigma factor activity"/>
    <property type="evidence" value="ECO:0007669"/>
    <property type="project" value="UniProtKB-KW"/>
</dbReference>
<keyword evidence="6 9" id="KW-0731">Sigma factor</keyword>
<dbReference type="Proteomes" id="UP000474758">
    <property type="component" value="Unassembled WGS sequence"/>
</dbReference>
<feature type="domain" description="RNA polymerase sigma factor 54 DNA-binding" evidence="11">
    <location>
        <begin position="280"/>
        <end position="442"/>
    </location>
</feature>
<feature type="domain" description="RNA polymerase sigma factor 54 core-binding" evidence="12">
    <location>
        <begin position="88"/>
        <end position="264"/>
    </location>
</feature>
<dbReference type="GO" id="GO:0016779">
    <property type="term" value="F:nucleotidyltransferase activity"/>
    <property type="evidence" value="ECO:0007669"/>
    <property type="project" value="UniProtKB-KW"/>
</dbReference>
<evidence type="ECO:0000256" key="4">
    <source>
        <dbReference type="ARBA" id="ARBA00022695"/>
    </source>
</evidence>
<evidence type="ECO:0000256" key="5">
    <source>
        <dbReference type="ARBA" id="ARBA00023015"/>
    </source>
</evidence>
<dbReference type="PANTHER" id="PTHR32248">
    <property type="entry name" value="RNA POLYMERASE SIGMA-54 FACTOR"/>
    <property type="match status" value="1"/>
</dbReference>
<comment type="similarity">
    <text evidence="1 9">Belongs to the sigma-54 factor family.</text>
</comment>
<evidence type="ECO:0000259" key="12">
    <source>
        <dbReference type="Pfam" id="PF04963"/>
    </source>
</evidence>
<accession>A0A6M1TPI0</accession>
<evidence type="ECO:0000256" key="3">
    <source>
        <dbReference type="ARBA" id="ARBA00022679"/>
    </source>
</evidence>
<dbReference type="GO" id="GO:0006352">
    <property type="term" value="P:DNA-templated transcription initiation"/>
    <property type="evidence" value="ECO:0007669"/>
    <property type="project" value="InterPro"/>
</dbReference>
<organism evidence="13 14">
    <name type="scientific">Paragemmobacter kunshanensis</name>
    <dbReference type="NCBI Taxonomy" id="2583234"/>
    <lineage>
        <taxon>Bacteria</taxon>
        <taxon>Pseudomonadati</taxon>
        <taxon>Pseudomonadota</taxon>
        <taxon>Alphaproteobacteria</taxon>
        <taxon>Rhodobacterales</taxon>
        <taxon>Paracoccaceae</taxon>
        <taxon>Paragemmobacter</taxon>
    </lineage>
</organism>
<evidence type="ECO:0000256" key="10">
    <source>
        <dbReference type="SAM" id="MobiDB-lite"/>
    </source>
</evidence>
<feature type="region of interest" description="Disordered" evidence="10">
    <location>
        <begin position="50"/>
        <end position="71"/>
    </location>
</feature>
<comment type="caution">
    <text evidence="13">The sequence shown here is derived from an EMBL/GenBank/DDBJ whole genome shotgun (WGS) entry which is preliminary data.</text>
</comment>
<dbReference type="Gene3D" id="1.10.10.60">
    <property type="entry name" value="Homeodomain-like"/>
    <property type="match status" value="1"/>
</dbReference>
<dbReference type="Gene3D" id="1.10.10.1330">
    <property type="entry name" value="RNA polymerase sigma-54 factor, core-binding domain"/>
    <property type="match status" value="1"/>
</dbReference>
<gene>
    <name evidence="13" type="primary">rpoN</name>
    <name evidence="13" type="ORF">G5V65_03960</name>
</gene>
<evidence type="ECO:0000256" key="1">
    <source>
        <dbReference type="ARBA" id="ARBA00008798"/>
    </source>
</evidence>
<dbReference type="RefSeq" id="WP_165047274.1">
    <property type="nucleotide sequence ID" value="NZ_JAALFE010000003.1"/>
</dbReference>
<keyword evidence="8 9" id="KW-0804">Transcription</keyword>
<dbReference type="InterPro" id="IPR000394">
    <property type="entry name" value="RNA_pol_sigma_54"/>
</dbReference>
<dbReference type="GO" id="GO:0000428">
    <property type="term" value="C:DNA-directed RNA polymerase complex"/>
    <property type="evidence" value="ECO:0007669"/>
    <property type="project" value="UniProtKB-KW"/>
</dbReference>
<dbReference type="PROSITE" id="PS00718">
    <property type="entry name" value="SIGMA54_2"/>
    <property type="match status" value="1"/>
</dbReference>
<keyword evidence="5 9" id="KW-0805">Transcription regulation</keyword>
<dbReference type="GO" id="GO:0003677">
    <property type="term" value="F:DNA binding"/>
    <property type="evidence" value="ECO:0007669"/>
    <property type="project" value="UniProtKB-KW"/>
</dbReference>
<keyword evidence="4 9" id="KW-0548">Nucleotidyltransferase</keyword>
<dbReference type="Pfam" id="PF00309">
    <property type="entry name" value="Sigma54_AID"/>
    <property type="match status" value="1"/>
</dbReference>
<dbReference type="InterPro" id="IPR007634">
    <property type="entry name" value="RNA_pol_sigma_54_DNA-bd"/>
</dbReference>
<evidence type="ECO:0000256" key="8">
    <source>
        <dbReference type="ARBA" id="ARBA00023163"/>
    </source>
</evidence>
<evidence type="ECO:0000313" key="14">
    <source>
        <dbReference type="Proteomes" id="UP000474758"/>
    </source>
</evidence>
<dbReference type="Pfam" id="PF04963">
    <property type="entry name" value="Sigma54_CBD"/>
    <property type="match status" value="1"/>
</dbReference>
<dbReference type="AlphaFoldDB" id="A0A6M1TPI0"/>
<dbReference type="PRINTS" id="PR00045">
    <property type="entry name" value="SIGMA54FCT"/>
</dbReference>
<dbReference type="Pfam" id="PF04552">
    <property type="entry name" value="Sigma54_DBD"/>
    <property type="match status" value="1"/>
</dbReference>
<keyword evidence="3 9" id="KW-0808">Transferase</keyword>
<protein>
    <recommendedName>
        <fullName evidence="9">RNA polymerase sigma-54 factor</fullName>
    </recommendedName>
</protein>
<dbReference type="PROSITE" id="PS50044">
    <property type="entry name" value="SIGMA54_3"/>
    <property type="match status" value="1"/>
</dbReference>
<evidence type="ECO:0000313" key="13">
    <source>
        <dbReference type="EMBL" id="NGQ90038.1"/>
    </source>
</evidence>
<dbReference type="InterPro" id="IPR007046">
    <property type="entry name" value="RNA_pol_sigma_54_core-bd"/>
</dbReference>
<dbReference type="PROSITE" id="PS00717">
    <property type="entry name" value="SIGMA54_1"/>
    <property type="match status" value="1"/>
</dbReference>
<dbReference type="PANTHER" id="PTHR32248:SF4">
    <property type="entry name" value="RNA POLYMERASE SIGMA-54 FACTOR"/>
    <property type="match status" value="1"/>
</dbReference>
<sequence>MQLFTAQSIGQRQSVVVTAQLQQAIQLLQMGNTDLQSFIESQAEENPFLDLGSRAAQPRSTRDLTLPSQLRSGEGDWDRLGQLAADPGPSLYAHAAAEVARLSLSPQESLMAEAFLDALEPSGWLGQPLSAIAERLFVSEDEAEALLKKLQGVEPAGLFARNLSECLRLQAADQGLLTPAFAALLDNLPMLAQADLRGLCRACNVGMEDLKAMLRQIRSFNPKPGATFDASPLPQRAPDLIVTRGADGWRVDLNRSTLPTVVVREGEARRLSTRRVEANAYVSERLSVARWLSRAVEHRNQTTLKVGAEVVRRQTEFLEQGASRMRPMVLREVAEAIGVHESTVSRVCSGILMATPQGTFPLKAFFSAALASRDGDAGEAGSAAAVRHRIQKMIAAENPEEPLSDDHIARVIGAEDGVQLARRTVAKYRDQLRIPSSVDRRRRAIVSQI</sequence>
<keyword evidence="2 9" id="KW-0240">DNA-directed RNA polymerase</keyword>
<dbReference type="PIRSF" id="PIRSF000774">
    <property type="entry name" value="RpoN"/>
    <property type="match status" value="1"/>
</dbReference>
<dbReference type="NCBIfam" id="TIGR02395">
    <property type="entry name" value="rpoN_sigma"/>
    <property type="match status" value="1"/>
</dbReference>
<keyword evidence="7 9" id="KW-0238">DNA-binding</keyword>